<sequence length="9" mass="1177">MNQWQTEKI</sequence>
<proteinExistence type="predicted"/>
<dbReference type="EMBL" id="GBXM01099081">
    <property type="protein sequence ID" value="JAH09496.1"/>
    <property type="molecule type" value="Transcribed_RNA"/>
</dbReference>
<evidence type="ECO:0000313" key="1">
    <source>
        <dbReference type="EMBL" id="JAH09496.1"/>
    </source>
</evidence>
<reference evidence="1" key="1">
    <citation type="submission" date="2014-11" db="EMBL/GenBank/DDBJ databases">
        <authorList>
            <person name="Amaro Gonzalez C."/>
        </authorList>
    </citation>
    <scope>NUCLEOTIDE SEQUENCE</scope>
</reference>
<organism evidence="1">
    <name type="scientific">Anguilla anguilla</name>
    <name type="common">European freshwater eel</name>
    <name type="synonym">Muraena anguilla</name>
    <dbReference type="NCBI Taxonomy" id="7936"/>
    <lineage>
        <taxon>Eukaryota</taxon>
        <taxon>Metazoa</taxon>
        <taxon>Chordata</taxon>
        <taxon>Craniata</taxon>
        <taxon>Vertebrata</taxon>
        <taxon>Euteleostomi</taxon>
        <taxon>Actinopterygii</taxon>
        <taxon>Neopterygii</taxon>
        <taxon>Teleostei</taxon>
        <taxon>Anguilliformes</taxon>
        <taxon>Anguillidae</taxon>
        <taxon>Anguilla</taxon>
    </lineage>
</organism>
<accession>A0A0E9PXZ6</accession>
<name>A0A0E9PXZ6_ANGAN</name>
<protein>
    <submittedName>
        <fullName evidence="1">Uncharacterized protein</fullName>
    </submittedName>
</protein>
<reference evidence="1" key="2">
    <citation type="journal article" date="2015" name="Fish Shellfish Immunol.">
        <title>Early steps in the European eel (Anguilla anguilla)-Vibrio vulnificus interaction in the gills: Role of the RtxA13 toxin.</title>
        <authorList>
            <person name="Callol A."/>
            <person name="Pajuelo D."/>
            <person name="Ebbesson L."/>
            <person name="Teles M."/>
            <person name="MacKenzie S."/>
            <person name="Amaro C."/>
        </authorList>
    </citation>
    <scope>NUCLEOTIDE SEQUENCE</scope>
</reference>